<feature type="non-terminal residue" evidence="1">
    <location>
        <position position="54"/>
    </location>
</feature>
<feature type="non-terminal residue" evidence="1">
    <location>
        <position position="1"/>
    </location>
</feature>
<gene>
    <name evidence="1" type="ORF">HAX54_027374</name>
</gene>
<reference evidence="1 2" key="1">
    <citation type="journal article" date="2021" name="BMC Genomics">
        <title>Datura genome reveals duplications of psychoactive alkaloid biosynthetic genes and high mutation rate following tissue culture.</title>
        <authorList>
            <person name="Rajewski A."/>
            <person name="Carter-House D."/>
            <person name="Stajich J."/>
            <person name="Litt A."/>
        </authorList>
    </citation>
    <scope>NUCLEOTIDE SEQUENCE [LARGE SCALE GENOMIC DNA]</scope>
    <source>
        <strain evidence="1">AR-01</strain>
    </source>
</reference>
<protein>
    <submittedName>
        <fullName evidence="1">Uncharacterized protein</fullName>
    </submittedName>
</protein>
<evidence type="ECO:0000313" key="1">
    <source>
        <dbReference type="EMBL" id="MCD9641282.1"/>
    </source>
</evidence>
<dbReference type="Proteomes" id="UP000823775">
    <property type="component" value="Unassembled WGS sequence"/>
</dbReference>
<accession>A0ABS8V2Q0</accession>
<organism evidence="1 2">
    <name type="scientific">Datura stramonium</name>
    <name type="common">Jimsonweed</name>
    <name type="synonym">Common thornapple</name>
    <dbReference type="NCBI Taxonomy" id="4076"/>
    <lineage>
        <taxon>Eukaryota</taxon>
        <taxon>Viridiplantae</taxon>
        <taxon>Streptophyta</taxon>
        <taxon>Embryophyta</taxon>
        <taxon>Tracheophyta</taxon>
        <taxon>Spermatophyta</taxon>
        <taxon>Magnoliopsida</taxon>
        <taxon>eudicotyledons</taxon>
        <taxon>Gunneridae</taxon>
        <taxon>Pentapetalae</taxon>
        <taxon>asterids</taxon>
        <taxon>lamiids</taxon>
        <taxon>Solanales</taxon>
        <taxon>Solanaceae</taxon>
        <taxon>Solanoideae</taxon>
        <taxon>Datureae</taxon>
        <taxon>Datura</taxon>
    </lineage>
</organism>
<proteinExistence type="predicted"/>
<comment type="caution">
    <text evidence="1">The sequence shown here is derived from an EMBL/GenBank/DDBJ whole genome shotgun (WGS) entry which is preliminary data.</text>
</comment>
<keyword evidence="2" id="KW-1185">Reference proteome</keyword>
<sequence>VKEGEEDVWRVNRGSWELRGGENGVMVLKIGVSGNGDEGVNMGVEHGSGPPNGL</sequence>
<dbReference type="EMBL" id="JACEIK010003319">
    <property type="protein sequence ID" value="MCD9641282.1"/>
    <property type="molecule type" value="Genomic_DNA"/>
</dbReference>
<name>A0ABS8V2Q0_DATST</name>
<evidence type="ECO:0000313" key="2">
    <source>
        <dbReference type="Proteomes" id="UP000823775"/>
    </source>
</evidence>